<sequence length="118" mass="13202">MGMYGEYRRGVMFFEARDYPEAARILAPVVAAEPGNRAAVELLGRAYFHSAQLGRAEETFRRLVELDPANGWAYEALARTLERRSRAGEAERYRRIAQAMGAEQVTQVDLSVHAADLA</sequence>
<feature type="repeat" description="TPR" evidence="1">
    <location>
        <begin position="37"/>
        <end position="70"/>
    </location>
</feature>
<organism evidence="2 3">
    <name type="scientific">Sphaerisporangium rufum</name>
    <dbReference type="NCBI Taxonomy" id="1381558"/>
    <lineage>
        <taxon>Bacteria</taxon>
        <taxon>Bacillati</taxon>
        <taxon>Actinomycetota</taxon>
        <taxon>Actinomycetes</taxon>
        <taxon>Streptosporangiales</taxon>
        <taxon>Streptosporangiaceae</taxon>
        <taxon>Sphaerisporangium</taxon>
    </lineage>
</organism>
<reference evidence="2" key="1">
    <citation type="submission" date="2021-01" db="EMBL/GenBank/DDBJ databases">
        <title>Whole genome shotgun sequence of Sphaerisporangium rufum NBRC 109079.</title>
        <authorList>
            <person name="Komaki H."/>
            <person name="Tamura T."/>
        </authorList>
    </citation>
    <scope>NUCLEOTIDE SEQUENCE</scope>
    <source>
        <strain evidence="2">NBRC 109079</strain>
    </source>
</reference>
<accession>A0A919QYE3</accession>
<dbReference type="InterPro" id="IPR011990">
    <property type="entry name" value="TPR-like_helical_dom_sf"/>
</dbReference>
<dbReference type="PROSITE" id="PS50005">
    <property type="entry name" value="TPR"/>
    <property type="match status" value="1"/>
</dbReference>
<evidence type="ECO:0008006" key="4">
    <source>
        <dbReference type="Google" id="ProtNLM"/>
    </source>
</evidence>
<dbReference type="Gene3D" id="1.25.40.10">
    <property type="entry name" value="Tetratricopeptide repeat domain"/>
    <property type="match status" value="1"/>
</dbReference>
<evidence type="ECO:0000313" key="2">
    <source>
        <dbReference type="EMBL" id="GII76354.1"/>
    </source>
</evidence>
<keyword evidence="1" id="KW-0802">TPR repeat</keyword>
<dbReference type="RefSeq" id="WP_203982982.1">
    <property type="nucleotide sequence ID" value="NZ_BOOU01000017.1"/>
</dbReference>
<dbReference type="EMBL" id="BOOU01000017">
    <property type="protein sequence ID" value="GII76354.1"/>
    <property type="molecule type" value="Genomic_DNA"/>
</dbReference>
<dbReference type="AlphaFoldDB" id="A0A919QYE3"/>
<keyword evidence="3" id="KW-1185">Reference proteome</keyword>
<dbReference type="SUPFAM" id="SSF48452">
    <property type="entry name" value="TPR-like"/>
    <property type="match status" value="1"/>
</dbReference>
<name>A0A919QYE3_9ACTN</name>
<evidence type="ECO:0000256" key="1">
    <source>
        <dbReference type="PROSITE-ProRule" id="PRU00339"/>
    </source>
</evidence>
<protein>
    <recommendedName>
        <fullName evidence="4">Tetratricopeptide repeat protein</fullName>
    </recommendedName>
</protein>
<dbReference type="Pfam" id="PF14559">
    <property type="entry name" value="TPR_19"/>
    <property type="match status" value="1"/>
</dbReference>
<proteinExistence type="predicted"/>
<dbReference type="InterPro" id="IPR019734">
    <property type="entry name" value="TPR_rpt"/>
</dbReference>
<dbReference type="Proteomes" id="UP000655287">
    <property type="component" value="Unassembled WGS sequence"/>
</dbReference>
<evidence type="ECO:0000313" key="3">
    <source>
        <dbReference type="Proteomes" id="UP000655287"/>
    </source>
</evidence>
<gene>
    <name evidence="2" type="ORF">Sru01_13360</name>
</gene>
<comment type="caution">
    <text evidence="2">The sequence shown here is derived from an EMBL/GenBank/DDBJ whole genome shotgun (WGS) entry which is preliminary data.</text>
</comment>